<dbReference type="InterPro" id="IPR027417">
    <property type="entry name" value="P-loop_NTPase"/>
</dbReference>
<dbReference type="Gene3D" id="3.40.50.300">
    <property type="entry name" value="P-loop containing nucleotide triphosphate hydrolases"/>
    <property type="match status" value="1"/>
</dbReference>
<comment type="similarity">
    <text evidence="1">Belongs to the small GTPase superfamily. Rab family.</text>
</comment>
<keyword evidence="4" id="KW-1185">Reference proteome</keyword>
<dbReference type="EMBL" id="MU827781">
    <property type="protein sequence ID" value="KAJ7337243.1"/>
    <property type="molecule type" value="Genomic_DNA"/>
</dbReference>
<dbReference type="SMART" id="SM00175">
    <property type="entry name" value="RAB"/>
    <property type="match status" value="1"/>
</dbReference>
<dbReference type="AlphaFoldDB" id="A0A9W9YEL1"/>
<dbReference type="SMART" id="SM00174">
    <property type="entry name" value="RHO"/>
    <property type="match status" value="1"/>
</dbReference>
<evidence type="ECO:0000256" key="1">
    <source>
        <dbReference type="ARBA" id="ARBA00006270"/>
    </source>
</evidence>
<dbReference type="PANTHER" id="PTHR47978">
    <property type="match status" value="1"/>
</dbReference>
<dbReference type="PROSITE" id="PS51419">
    <property type="entry name" value="RAB"/>
    <property type="match status" value="1"/>
</dbReference>
<dbReference type="OrthoDB" id="28034at2759"/>
<organism evidence="3 4">
    <name type="scientific">Desmophyllum pertusum</name>
    <dbReference type="NCBI Taxonomy" id="174260"/>
    <lineage>
        <taxon>Eukaryota</taxon>
        <taxon>Metazoa</taxon>
        <taxon>Cnidaria</taxon>
        <taxon>Anthozoa</taxon>
        <taxon>Hexacorallia</taxon>
        <taxon>Scleractinia</taxon>
        <taxon>Caryophylliina</taxon>
        <taxon>Caryophylliidae</taxon>
        <taxon>Desmophyllum</taxon>
    </lineage>
</organism>
<comment type="caution">
    <text evidence="3">The sequence shown here is derived from an EMBL/GenBank/DDBJ whole genome shotgun (WGS) entry which is preliminary data.</text>
</comment>
<sequence length="220" mass="24347">MVNTYKVVLCGKTGVGKTSIFHRMCGLTGLNCKQNACKTTKDHERQVTVEVDDTTVEFNLWDTLGLEHYAKLTRSHFLLSQAVLFVYSATDKDSLSQAADLLAYVKIHVQGACFILIRNKIDLDATVSEDDVARSIRSDAYALQFSTSALTGEGIQEMLQSVASHLLKKATPMKSIGRSFNGHSSYATAQKYTCNGPNNIVTLEIEDTNVPRRRKKCCSQ</sequence>
<dbReference type="SUPFAM" id="SSF52540">
    <property type="entry name" value="P-loop containing nucleoside triphosphate hydrolases"/>
    <property type="match status" value="1"/>
</dbReference>
<evidence type="ECO:0000313" key="4">
    <source>
        <dbReference type="Proteomes" id="UP001163046"/>
    </source>
</evidence>
<dbReference type="NCBIfam" id="TIGR00231">
    <property type="entry name" value="small_GTP"/>
    <property type="match status" value="1"/>
</dbReference>
<evidence type="ECO:0000313" key="3">
    <source>
        <dbReference type="EMBL" id="KAJ7337243.1"/>
    </source>
</evidence>
<protein>
    <submittedName>
        <fullName evidence="3">Uncharacterized protein</fullName>
    </submittedName>
</protein>
<name>A0A9W9YEL1_9CNID</name>
<proteinExistence type="inferred from homology"/>
<dbReference type="GO" id="GO:0005525">
    <property type="term" value="F:GTP binding"/>
    <property type="evidence" value="ECO:0007669"/>
    <property type="project" value="InterPro"/>
</dbReference>
<accession>A0A9W9YEL1</accession>
<gene>
    <name evidence="3" type="ORF">OS493_010100</name>
</gene>
<dbReference type="SMART" id="SM00173">
    <property type="entry name" value="RAS"/>
    <property type="match status" value="1"/>
</dbReference>
<dbReference type="GO" id="GO:0003924">
    <property type="term" value="F:GTPase activity"/>
    <property type="evidence" value="ECO:0007669"/>
    <property type="project" value="InterPro"/>
</dbReference>
<dbReference type="Proteomes" id="UP001163046">
    <property type="component" value="Unassembled WGS sequence"/>
</dbReference>
<dbReference type="CDD" id="cd00154">
    <property type="entry name" value="Rab"/>
    <property type="match status" value="1"/>
</dbReference>
<dbReference type="PRINTS" id="PR00449">
    <property type="entry name" value="RASTRNSFRMNG"/>
</dbReference>
<evidence type="ECO:0000256" key="2">
    <source>
        <dbReference type="ARBA" id="ARBA00022741"/>
    </source>
</evidence>
<reference evidence="3" key="1">
    <citation type="submission" date="2023-01" db="EMBL/GenBank/DDBJ databases">
        <title>Genome assembly of the deep-sea coral Lophelia pertusa.</title>
        <authorList>
            <person name="Herrera S."/>
            <person name="Cordes E."/>
        </authorList>
    </citation>
    <scope>NUCLEOTIDE SEQUENCE</scope>
    <source>
        <strain evidence="3">USNM1676648</strain>
        <tissue evidence="3">Polyp</tissue>
    </source>
</reference>
<dbReference type="Pfam" id="PF00071">
    <property type="entry name" value="Ras"/>
    <property type="match status" value="1"/>
</dbReference>
<keyword evidence="2" id="KW-0547">Nucleotide-binding</keyword>
<dbReference type="InterPro" id="IPR001806">
    <property type="entry name" value="Small_GTPase"/>
</dbReference>
<dbReference type="InterPro" id="IPR005225">
    <property type="entry name" value="Small_GTP-bd"/>
</dbReference>